<evidence type="ECO:0000313" key="3">
    <source>
        <dbReference type="Proteomes" id="UP001055167"/>
    </source>
</evidence>
<feature type="region of interest" description="Disordered" evidence="1">
    <location>
        <begin position="1"/>
        <end position="30"/>
    </location>
</feature>
<protein>
    <recommendedName>
        <fullName evidence="4">Cyclase dehydrase</fullName>
    </recommendedName>
</protein>
<gene>
    <name evidence="2" type="ORF">OPKNFCMD_2897</name>
</gene>
<name>A0ABQ4QXN1_9HYPH</name>
<dbReference type="EMBL" id="BPQH01000008">
    <property type="protein sequence ID" value="GJD50160.1"/>
    <property type="molecule type" value="Genomic_DNA"/>
</dbReference>
<dbReference type="Proteomes" id="UP001055167">
    <property type="component" value="Unassembled WGS sequence"/>
</dbReference>
<keyword evidence="3" id="KW-1185">Reference proteome</keyword>
<reference evidence="2" key="1">
    <citation type="journal article" date="2021" name="Front. Microbiol.">
        <title>Comprehensive Comparative Genomics and Phenotyping of Methylobacterium Species.</title>
        <authorList>
            <person name="Alessa O."/>
            <person name="Ogura Y."/>
            <person name="Fujitani Y."/>
            <person name="Takami H."/>
            <person name="Hayashi T."/>
            <person name="Sahin N."/>
            <person name="Tani A."/>
        </authorList>
    </citation>
    <scope>NUCLEOTIDE SEQUENCE</scope>
    <source>
        <strain evidence="2">KCTC 52305</strain>
    </source>
</reference>
<dbReference type="RefSeq" id="WP_128565721.1">
    <property type="nucleotide sequence ID" value="NZ_BPQH01000008.1"/>
</dbReference>
<comment type="caution">
    <text evidence="2">The sequence shown here is derived from an EMBL/GenBank/DDBJ whole genome shotgun (WGS) entry which is preliminary data.</text>
</comment>
<evidence type="ECO:0000313" key="2">
    <source>
        <dbReference type="EMBL" id="GJD50160.1"/>
    </source>
</evidence>
<feature type="compositionally biased region" description="Low complexity" evidence="1">
    <location>
        <begin position="12"/>
        <end position="26"/>
    </location>
</feature>
<evidence type="ECO:0000256" key="1">
    <source>
        <dbReference type="SAM" id="MobiDB-lite"/>
    </source>
</evidence>
<evidence type="ECO:0008006" key="4">
    <source>
        <dbReference type="Google" id="ProtNLM"/>
    </source>
</evidence>
<proteinExistence type="predicted"/>
<sequence length="202" mass="20726">MSRAPSPPSGLTAAAPPAPRGATGRGAHSGHERLARGLGWFSIGLGLAELLAPRALCRTLGMEGREALVQAYGAREVATGVAILMSHDPTPWIWGRVAGDALDLATLATGFEGDNPKSAHLALAAAAVAGVTVMDVVCVQGLTADKRPARPGAFDYRSRSGFPRPAGAMRGAAAGFAVPADFRIPGPLRPWRNGRPVPDAPA</sequence>
<reference evidence="2" key="2">
    <citation type="submission" date="2021-08" db="EMBL/GenBank/DDBJ databases">
        <authorList>
            <person name="Tani A."/>
            <person name="Ola A."/>
            <person name="Ogura Y."/>
            <person name="Katsura K."/>
            <person name="Hayashi T."/>
        </authorList>
    </citation>
    <scope>NUCLEOTIDE SEQUENCE</scope>
    <source>
        <strain evidence="2">KCTC 52305</strain>
    </source>
</reference>
<accession>A0ABQ4QXN1</accession>
<organism evidence="2 3">
    <name type="scientific">Methylobacterium crusticola</name>
    <dbReference type="NCBI Taxonomy" id="1697972"/>
    <lineage>
        <taxon>Bacteria</taxon>
        <taxon>Pseudomonadati</taxon>
        <taxon>Pseudomonadota</taxon>
        <taxon>Alphaproteobacteria</taxon>
        <taxon>Hyphomicrobiales</taxon>
        <taxon>Methylobacteriaceae</taxon>
        <taxon>Methylobacterium</taxon>
    </lineage>
</organism>